<name>A0A1C7MBP7_GRIFR</name>
<dbReference type="Gene3D" id="3.40.50.1820">
    <property type="entry name" value="alpha/beta hydrolase"/>
    <property type="match status" value="1"/>
</dbReference>
<dbReference type="OrthoDB" id="190201at2759"/>
<dbReference type="EMBL" id="LUGG01000005">
    <property type="protein sequence ID" value="OBZ74361.1"/>
    <property type="molecule type" value="Genomic_DNA"/>
</dbReference>
<organism evidence="1 2">
    <name type="scientific">Grifola frondosa</name>
    <name type="common">Maitake</name>
    <name type="synonym">Polyporus frondosus</name>
    <dbReference type="NCBI Taxonomy" id="5627"/>
    <lineage>
        <taxon>Eukaryota</taxon>
        <taxon>Fungi</taxon>
        <taxon>Dikarya</taxon>
        <taxon>Basidiomycota</taxon>
        <taxon>Agaricomycotina</taxon>
        <taxon>Agaricomycetes</taxon>
        <taxon>Polyporales</taxon>
        <taxon>Grifolaceae</taxon>
        <taxon>Grifola</taxon>
    </lineage>
</organism>
<gene>
    <name evidence="1" type="primary">laaA_0</name>
    <name evidence="1" type="ORF">A0H81_05745</name>
</gene>
<sequence>MELWVEGTRKLVKMLPQDVQDVLKKDEADGTTDSQEYLDATQCFYNKHVCSINPWPKHLLESFAAVEADPTVYHTMFGHNEFNCTGTLRTWSCIDKLHNITSPTLFAQCDNCLLLEYSGAWINGPD</sequence>
<dbReference type="Proteomes" id="UP000092993">
    <property type="component" value="Unassembled WGS sequence"/>
</dbReference>
<dbReference type="AlphaFoldDB" id="A0A1C7MBP7"/>
<dbReference type="STRING" id="5627.A0A1C7MBP7"/>
<dbReference type="InterPro" id="IPR029058">
    <property type="entry name" value="AB_hydrolase_fold"/>
</dbReference>
<evidence type="ECO:0000313" key="1">
    <source>
        <dbReference type="EMBL" id="OBZ74361.1"/>
    </source>
</evidence>
<protein>
    <submittedName>
        <fullName evidence="1">L-amino acid amidase</fullName>
    </submittedName>
</protein>
<proteinExistence type="predicted"/>
<reference evidence="1 2" key="1">
    <citation type="submission" date="2016-03" db="EMBL/GenBank/DDBJ databases">
        <title>Whole genome sequencing of Grifola frondosa 9006-11.</title>
        <authorList>
            <person name="Min B."/>
            <person name="Park H."/>
            <person name="Kim J.-G."/>
            <person name="Cho H."/>
            <person name="Oh Y.-L."/>
            <person name="Kong W.-S."/>
            <person name="Choi I.-G."/>
        </authorList>
    </citation>
    <scope>NUCLEOTIDE SEQUENCE [LARGE SCALE GENOMIC DNA]</scope>
    <source>
        <strain evidence="1 2">9006-11</strain>
    </source>
</reference>
<evidence type="ECO:0000313" key="2">
    <source>
        <dbReference type="Proteomes" id="UP000092993"/>
    </source>
</evidence>
<comment type="caution">
    <text evidence="1">The sequence shown here is derived from an EMBL/GenBank/DDBJ whole genome shotgun (WGS) entry which is preliminary data.</text>
</comment>
<keyword evidence="2" id="KW-1185">Reference proteome</keyword>
<accession>A0A1C7MBP7</accession>